<dbReference type="AlphaFoldDB" id="A0A6C0HP74"/>
<accession>A0A6C0HP74</accession>
<protein>
    <submittedName>
        <fullName evidence="1">Uncharacterized protein</fullName>
    </submittedName>
</protein>
<sequence>MEVAITEPHFHGLHGGDASTPQFMTVYTYSLEEFYNMDWQDEYKFVHHVTRKKVDRMASEHDLIRGYRQQMNLGKLVKLNLVKTYEDADGVLFSILFTYRINLFKRLWKKFHALPRQA</sequence>
<evidence type="ECO:0000313" key="1">
    <source>
        <dbReference type="EMBL" id="QHT81956.1"/>
    </source>
</evidence>
<dbReference type="EMBL" id="MN739993">
    <property type="protein sequence ID" value="QHT81956.1"/>
    <property type="molecule type" value="Genomic_DNA"/>
</dbReference>
<name>A0A6C0HP74_9ZZZZ</name>
<reference evidence="1" key="1">
    <citation type="journal article" date="2020" name="Nature">
        <title>Giant virus diversity and host interactions through global metagenomics.</title>
        <authorList>
            <person name="Schulz F."/>
            <person name="Roux S."/>
            <person name="Paez-Espino D."/>
            <person name="Jungbluth S."/>
            <person name="Walsh D.A."/>
            <person name="Denef V.J."/>
            <person name="McMahon K.D."/>
            <person name="Konstantinidis K.T."/>
            <person name="Eloe-Fadrosh E.A."/>
            <person name="Kyrpides N.C."/>
            <person name="Woyke T."/>
        </authorList>
    </citation>
    <scope>NUCLEOTIDE SEQUENCE</scope>
    <source>
        <strain evidence="1">GVMAG-M-3300023184-160</strain>
    </source>
</reference>
<proteinExistence type="predicted"/>
<organism evidence="1">
    <name type="scientific">viral metagenome</name>
    <dbReference type="NCBI Taxonomy" id="1070528"/>
    <lineage>
        <taxon>unclassified sequences</taxon>
        <taxon>metagenomes</taxon>
        <taxon>organismal metagenomes</taxon>
    </lineage>
</organism>